<dbReference type="Gene3D" id="3.90.79.10">
    <property type="entry name" value="Nucleoside Triphosphate Pyrophosphohydrolase"/>
    <property type="match status" value="1"/>
</dbReference>
<reference evidence="2 3" key="1">
    <citation type="submission" date="2024-03" db="EMBL/GenBank/DDBJ databases">
        <title>The genome assembly and annotation of the cricket Gryllus longicercus Weissman &amp; Gray.</title>
        <authorList>
            <person name="Szrajer S."/>
            <person name="Gray D."/>
            <person name="Ylla G."/>
        </authorList>
    </citation>
    <scope>NUCLEOTIDE SEQUENCE [LARGE SCALE GENOMIC DNA]</scope>
    <source>
        <strain evidence="2">DAG 2021-001</strain>
        <tissue evidence="2">Whole body minus gut</tissue>
    </source>
</reference>
<dbReference type="Pfam" id="PF25969">
    <property type="entry name" value="NUDT9_N"/>
    <property type="match status" value="1"/>
</dbReference>
<dbReference type="CDD" id="cd03670">
    <property type="entry name" value="NUDIX_ADPRase_Nudt9"/>
    <property type="match status" value="1"/>
</dbReference>
<dbReference type="PANTHER" id="PTHR13030:SF8">
    <property type="entry name" value="ADP-RIBOSE PYROPHOSPHATASE, MITOCHONDRIAL"/>
    <property type="match status" value="1"/>
</dbReference>
<evidence type="ECO:0000313" key="3">
    <source>
        <dbReference type="Proteomes" id="UP001378592"/>
    </source>
</evidence>
<dbReference type="SUPFAM" id="SSF55811">
    <property type="entry name" value="Nudix"/>
    <property type="match status" value="1"/>
</dbReference>
<comment type="caution">
    <text evidence="2">The sequence shown here is derived from an EMBL/GenBank/DDBJ whole genome shotgun (WGS) entry which is preliminary data.</text>
</comment>
<organism evidence="2 3">
    <name type="scientific">Gryllus longicercus</name>
    <dbReference type="NCBI Taxonomy" id="2509291"/>
    <lineage>
        <taxon>Eukaryota</taxon>
        <taxon>Metazoa</taxon>
        <taxon>Ecdysozoa</taxon>
        <taxon>Arthropoda</taxon>
        <taxon>Hexapoda</taxon>
        <taxon>Insecta</taxon>
        <taxon>Pterygota</taxon>
        <taxon>Neoptera</taxon>
        <taxon>Polyneoptera</taxon>
        <taxon>Orthoptera</taxon>
        <taxon>Ensifera</taxon>
        <taxon>Gryllidea</taxon>
        <taxon>Grylloidea</taxon>
        <taxon>Gryllidae</taxon>
        <taxon>Gryllinae</taxon>
        <taxon>Gryllus</taxon>
    </lineage>
</organism>
<dbReference type="Pfam" id="PF00293">
    <property type="entry name" value="NUDIX"/>
    <property type="match status" value="1"/>
</dbReference>
<protein>
    <recommendedName>
        <fullName evidence="1">Nudix hydrolase domain-containing protein</fullName>
    </recommendedName>
</protein>
<dbReference type="PANTHER" id="PTHR13030">
    <property type="entry name" value="NUDIX HYDROLASE"/>
    <property type="match status" value="1"/>
</dbReference>
<dbReference type="AlphaFoldDB" id="A0AAN9V2Y6"/>
<feature type="domain" description="Nudix hydrolase" evidence="1">
    <location>
        <begin position="117"/>
        <end position="282"/>
    </location>
</feature>
<evidence type="ECO:0000313" key="2">
    <source>
        <dbReference type="EMBL" id="KAK7788583.1"/>
    </source>
</evidence>
<dbReference type="Proteomes" id="UP001378592">
    <property type="component" value="Unassembled WGS sequence"/>
</dbReference>
<dbReference type="InterPro" id="IPR039989">
    <property type="entry name" value="NUDT9"/>
</dbReference>
<dbReference type="InterPro" id="IPR000086">
    <property type="entry name" value="NUDIX_hydrolase_dom"/>
</dbReference>
<dbReference type="PROSITE" id="PS51462">
    <property type="entry name" value="NUDIX"/>
    <property type="match status" value="1"/>
</dbReference>
<dbReference type="GO" id="GO:0047631">
    <property type="term" value="F:ADP-ribose diphosphatase activity"/>
    <property type="evidence" value="ECO:0007669"/>
    <property type="project" value="InterPro"/>
</dbReference>
<dbReference type="InterPro" id="IPR015797">
    <property type="entry name" value="NUDIX_hydrolase-like_dom_sf"/>
</dbReference>
<accession>A0AAN9V2Y6</accession>
<keyword evidence="3" id="KW-1185">Reference proteome</keyword>
<name>A0AAN9V2Y6_9ORTH</name>
<sequence>MSTENVVPKIHVNCRSLHYPFHNNTVKRLQFSDSLVPWNVGWPDYNPDDFTAPIILGKPWADRDISDPTFSPKWNSIDGHVNRQSFMINYSVKDKRPLNPVGRTGLSGRGLLGRWGPNHAADPIVTRWKRKGSRDVLIHRKSQKKILQLVAILRGDSGEWAVPGGMVDPGEEVADTLKREFLEEACNSLEKSDSLEEHKEIIDSFFDNGEVVYEGYVDDPRNTDNAWIETVAMHFHDDDGNTTGIIPLQAGDDAVSVCWMDVSRDFQLNAMHAGFISKIAAKHNSHW</sequence>
<evidence type="ECO:0000259" key="1">
    <source>
        <dbReference type="PROSITE" id="PS51462"/>
    </source>
</evidence>
<gene>
    <name evidence="2" type="ORF">R5R35_012240</name>
</gene>
<proteinExistence type="predicted"/>
<dbReference type="EMBL" id="JAZDUA010001018">
    <property type="protein sequence ID" value="KAK7788583.1"/>
    <property type="molecule type" value="Genomic_DNA"/>
</dbReference>